<comment type="caution">
    <text evidence="2">The sequence shown here is derived from an EMBL/GenBank/DDBJ whole genome shotgun (WGS) entry which is preliminary data.</text>
</comment>
<dbReference type="Proteomes" id="UP001237917">
    <property type="component" value="Unassembled WGS sequence"/>
</dbReference>
<feature type="transmembrane region" description="Helical" evidence="1">
    <location>
        <begin position="64"/>
        <end position="82"/>
    </location>
</feature>
<sequence>MRSLYMLIPVILMLIISIRKRNLYLAILVGLLSGCMVGLLTGVLQVSDIMTSQDGALTGFLTKGIEGMMGTCLLVLSVYGIMGV</sequence>
<name>A0AAW6YPK6_9STRE</name>
<feature type="transmembrane region" description="Helical" evidence="1">
    <location>
        <begin position="23"/>
        <end position="44"/>
    </location>
</feature>
<dbReference type="EMBL" id="JASOPU010000100">
    <property type="protein sequence ID" value="MDK7294055.1"/>
    <property type="molecule type" value="Genomic_DNA"/>
</dbReference>
<evidence type="ECO:0000256" key="1">
    <source>
        <dbReference type="SAM" id="Phobius"/>
    </source>
</evidence>
<keyword evidence="1" id="KW-0812">Transmembrane</keyword>
<dbReference type="AlphaFoldDB" id="A0AAW6YPK6"/>
<keyword evidence="1" id="KW-1133">Transmembrane helix</keyword>
<accession>A0AAW6YPK6</accession>
<keyword evidence="1" id="KW-0472">Membrane</keyword>
<dbReference type="PROSITE" id="PS51257">
    <property type="entry name" value="PROKAR_LIPOPROTEIN"/>
    <property type="match status" value="1"/>
</dbReference>
<feature type="non-terminal residue" evidence="2">
    <location>
        <position position="84"/>
    </location>
</feature>
<evidence type="ECO:0000313" key="2">
    <source>
        <dbReference type="EMBL" id="MDK7294055.1"/>
    </source>
</evidence>
<proteinExistence type="predicted"/>
<organism evidence="2 3">
    <name type="scientific">Streptococcus pasteurianus</name>
    <dbReference type="NCBI Taxonomy" id="197614"/>
    <lineage>
        <taxon>Bacteria</taxon>
        <taxon>Bacillati</taxon>
        <taxon>Bacillota</taxon>
        <taxon>Bacilli</taxon>
        <taxon>Lactobacillales</taxon>
        <taxon>Streptococcaceae</taxon>
        <taxon>Streptococcus</taxon>
    </lineage>
</organism>
<evidence type="ECO:0000313" key="3">
    <source>
        <dbReference type="Proteomes" id="UP001237917"/>
    </source>
</evidence>
<reference evidence="2" key="1">
    <citation type="submission" date="2023-05" db="EMBL/GenBank/DDBJ databases">
        <title>Cataloging the Phylogenetic Diversity of Human Bladder Bacteria.</title>
        <authorList>
            <person name="Du J."/>
        </authorList>
    </citation>
    <scope>NUCLEOTIDE SEQUENCE</scope>
    <source>
        <strain evidence="2">UMB0765</strain>
    </source>
</reference>
<gene>
    <name evidence="2" type="ORF">QP487_11610</name>
</gene>
<protein>
    <submittedName>
        <fullName evidence="2">Na+/H+ antiporter NhaC family protein</fullName>
    </submittedName>
</protein>